<evidence type="ECO:0000313" key="1">
    <source>
        <dbReference type="EMBL" id="KAK2956419.1"/>
    </source>
</evidence>
<accession>A0ABQ9XY80</accession>
<dbReference type="EMBL" id="JARBJD010000056">
    <property type="protein sequence ID" value="KAK2956419.1"/>
    <property type="molecule type" value="Genomic_DNA"/>
</dbReference>
<dbReference type="Proteomes" id="UP001281761">
    <property type="component" value="Unassembled WGS sequence"/>
</dbReference>
<evidence type="ECO:0000313" key="2">
    <source>
        <dbReference type="Proteomes" id="UP001281761"/>
    </source>
</evidence>
<gene>
    <name evidence="1" type="ORF">BLNAU_8642</name>
</gene>
<dbReference type="SUPFAM" id="SSF51126">
    <property type="entry name" value="Pectin lyase-like"/>
    <property type="match status" value="1"/>
</dbReference>
<organism evidence="1 2">
    <name type="scientific">Blattamonas nauphoetae</name>
    <dbReference type="NCBI Taxonomy" id="2049346"/>
    <lineage>
        <taxon>Eukaryota</taxon>
        <taxon>Metamonada</taxon>
        <taxon>Preaxostyla</taxon>
        <taxon>Oxymonadida</taxon>
        <taxon>Blattamonas</taxon>
    </lineage>
</organism>
<name>A0ABQ9XY80_9EUKA</name>
<protein>
    <submittedName>
        <fullName evidence="1">Uncharacterized protein</fullName>
    </submittedName>
</protein>
<comment type="caution">
    <text evidence="1">The sequence shown here is derived from an EMBL/GenBank/DDBJ whole genome shotgun (WGS) entry which is preliminary data.</text>
</comment>
<dbReference type="InterPro" id="IPR011050">
    <property type="entry name" value="Pectin_lyase_fold/virulence"/>
</dbReference>
<keyword evidence="2" id="KW-1185">Reference proteome</keyword>
<proteinExistence type="predicted"/>
<sequence>MDEPSYFQNCSFSSCSSDSIDGGAIHSERHPLMIHSCTFKDCSSLHRGGALSFGGSLNNIVLDSSFTNCHSKEEGGAIYVESAHISIIKSSFQTCQSEGSGGCCFSEDSTVFIFETSAVQCGSKETGGFAHISLCKVDISSLSAIDCFSRTTGTAMHFDDGSFIELTTSFFKSDEVEDCLLYIGQGSALTTASCTLHVVNPKHDGSDLKLEGSESYLLNNLDNIKFYSLTKIQHPESNTITSLLFAEFSSQKLYRNAPEYVISESGVDTPTCGYAIPCRQLSYVMDTFAEEIREYECIVKFREAVSLKPTRVHKININLEGATPGFTLLETTSSLFTISQAHFTIKDANLQRGDDPSQPLLICSSQASLTLLYVLLLDSIDTPHPTPFILAEDCIQVSFVYVDLPFTVNRPVLSGSLEYLTLKKLVWKTHTFEVDTSVFSLNGQVTNSVSINIELSSFIDISFSKPLFTISSNLSMNIVNSSFGDMRSNTNSIFEIVCEAFSLYAANTVFSDLQTEQFYFMSIKGPPKNTTELAQVTIAMKKCFVDLCEPKSNTFINLDLHCSTDSVTIEGSSSRSYFPIILHETTQSDLFQSDTALSSYVCSPYLGRDSMLCGGPYDPCQSLSFISTIVPLRKHVDILILDDLTTDTILFSNKECSITGNNSDLFSLTTNESVINTLITLKSSTVTIIKCSFISTVSPRFFSVEKGSALVLDQCTHTHLSIGNEPISNFIFCEDGTKLEIGFLGVELQSPFDSSGIPIEALRTNHVDIHDLNMTAQGILPRGALHIQITQQNIFTLQRVMFVSCLIASAPLISIDAPSGRNVELDFITLMECGRATPDQTPFVSLTIRNQTLSLTGFNAVPLVTNFLTVKATSMLTQDTFTESHNCWQDVDDIVQLESSSRTVENVKLQARNM</sequence>
<reference evidence="1 2" key="1">
    <citation type="journal article" date="2022" name="bioRxiv">
        <title>Genomics of Preaxostyla Flagellates Illuminates Evolutionary Transitions and the Path Towards Mitochondrial Loss.</title>
        <authorList>
            <person name="Novak L.V.F."/>
            <person name="Treitli S.C."/>
            <person name="Pyrih J."/>
            <person name="Halakuc P."/>
            <person name="Pipaliya S.V."/>
            <person name="Vacek V."/>
            <person name="Brzon O."/>
            <person name="Soukal P."/>
            <person name="Eme L."/>
            <person name="Dacks J.B."/>
            <person name="Karnkowska A."/>
            <person name="Elias M."/>
            <person name="Hampl V."/>
        </authorList>
    </citation>
    <scope>NUCLEOTIDE SEQUENCE [LARGE SCALE GENOMIC DNA]</scope>
    <source>
        <strain evidence="1">NAU3</strain>
        <tissue evidence="1">Gut</tissue>
    </source>
</reference>